<evidence type="ECO:0000313" key="2">
    <source>
        <dbReference type="EMBL" id="MFB9556226.1"/>
    </source>
</evidence>
<feature type="compositionally biased region" description="Low complexity" evidence="1">
    <location>
        <begin position="86"/>
        <end position="107"/>
    </location>
</feature>
<feature type="region of interest" description="Disordered" evidence="1">
    <location>
        <begin position="78"/>
        <end position="107"/>
    </location>
</feature>
<dbReference type="RefSeq" id="WP_345490583.1">
    <property type="nucleotide sequence ID" value="NZ_BAAAWU010000001.1"/>
</dbReference>
<dbReference type="EMBL" id="JBHMCT010000012">
    <property type="protein sequence ID" value="MFB9556226.1"/>
    <property type="molecule type" value="Genomic_DNA"/>
</dbReference>
<gene>
    <name evidence="2" type="ORF">ACFFTP_18785</name>
</gene>
<name>A0ABV5QRY8_9ACTN</name>
<organism evidence="2 3">
    <name type="scientific">Streptomyces roseoviridis</name>
    <dbReference type="NCBI Taxonomy" id="67361"/>
    <lineage>
        <taxon>Bacteria</taxon>
        <taxon>Bacillati</taxon>
        <taxon>Actinomycetota</taxon>
        <taxon>Actinomycetes</taxon>
        <taxon>Kitasatosporales</taxon>
        <taxon>Streptomycetaceae</taxon>
        <taxon>Streptomyces</taxon>
    </lineage>
</organism>
<evidence type="ECO:0000313" key="3">
    <source>
        <dbReference type="Proteomes" id="UP001589716"/>
    </source>
</evidence>
<sequence length="339" mass="35276">MSADDHKAQVVSVAGAAMFVKADRVMLQMMGVEEPQAHVGRWTEIRRSAGTRQVLGLDLDWLAPSPLASALASAAKATGTGGAEGGTSSVSSSAAERFPRPDGVPADAAPVAVVGKGSTKSGTYWVTASEPHRLLGYSGLDALHDSDGQPEESEFDPVAKLSVRTENAATARGTYEAMHTAIRSLPPVVPISAEPAPKEVSETVDEVCGALCHTVTVTVSLTNRMPYESVAARYALALEALLHKDEDGYRLGNPRSVDIGSCTVRLPTARPGTTVRAACTMGGPALRKAVQVASDQHGFVQMTLQTDATREVTGLTGPSNSTGLLQKLGSHADHLLGAS</sequence>
<reference evidence="2 3" key="1">
    <citation type="submission" date="2024-09" db="EMBL/GenBank/DDBJ databases">
        <authorList>
            <person name="Sun Q."/>
            <person name="Mori K."/>
        </authorList>
    </citation>
    <scope>NUCLEOTIDE SEQUENCE [LARGE SCALE GENOMIC DNA]</scope>
    <source>
        <strain evidence="2 3">JCM 4414</strain>
    </source>
</reference>
<evidence type="ECO:0000256" key="1">
    <source>
        <dbReference type="SAM" id="MobiDB-lite"/>
    </source>
</evidence>
<keyword evidence="3" id="KW-1185">Reference proteome</keyword>
<dbReference type="Proteomes" id="UP001589716">
    <property type="component" value="Unassembled WGS sequence"/>
</dbReference>
<comment type="caution">
    <text evidence="2">The sequence shown here is derived from an EMBL/GenBank/DDBJ whole genome shotgun (WGS) entry which is preliminary data.</text>
</comment>
<accession>A0ABV5QRY8</accession>
<proteinExistence type="predicted"/>
<protein>
    <submittedName>
        <fullName evidence="2">Uncharacterized protein</fullName>
    </submittedName>
</protein>